<comment type="similarity">
    <text evidence="2 7">Belongs to the FPP/GGPP synthase family.</text>
</comment>
<dbReference type="SFLD" id="SFLDG01017">
    <property type="entry name" value="Polyprenyl_Transferase_Like"/>
    <property type="match status" value="1"/>
</dbReference>
<dbReference type="PANTHER" id="PTHR43281:SF1">
    <property type="entry name" value="FARNESYL DIPHOSPHATE SYNTHASE"/>
    <property type="match status" value="1"/>
</dbReference>
<sequence length="356" mass="39212">MKAKKTLSSFQKIIEPLIEESFAGAEAQAQQISPVAAEAINLLKEYTLRKAKRLRAAFIYYSYLMLGGDDKSAILNASISIEILHAYLLIHDDVMDQDSLRRGEPTMHKIYERIHAGQHFLHDAAHFGESMAISLGDVGAHLANKQLIDSNFPSDRLIKAASKFNNQIATVGYGQMLDILSSVKSSVTEDDVMQVHRYKTASYTYETPLHVGAILAGANEKDLEDLSGYAVPAGIAFQIQDDILGMFGDEEKLGKPNISDLREGKNTLLILKALEKANPSQKKTIVGALGNSEVSDAQADEVRQIIRETGSLEYSKSLAVELVKKAKEALSGKTDWTGEGRDFIDGIADYMIEREF</sequence>
<dbReference type="PANTHER" id="PTHR43281">
    <property type="entry name" value="FARNESYL DIPHOSPHATE SYNTHASE"/>
    <property type="match status" value="1"/>
</dbReference>
<evidence type="ECO:0000313" key="9">
    <source>
        <dbReference type="Proteomes" id="UP000760819"/>
    </source>
</evidence>
<dbReference type="GO" id="GO:0004659">
    <property type="term" value="F:prenyltransferase activity"/>
    <property type="evidence" value="ECO:0007669"/>
    <property type="project" value="InterPro"/>
</dbReference>
<dbReference type="SUPFAM" id="SSF48576">
    <property type="entry name" value="Terpenoid synthases"/>
    <property type="match status" value="1"/>
</dbReference>
<dbReference type="AlphaFoldDB" id="A0A955KYW1"/>
<keyword evidence="3 7" id="KW-0808">Transferase</keyword>
<evidence type="ECO:0000256" key="6">
    <source>
        <dbReference type="ARBA" id="ARBA00023229"/>
    </source>
</evidence>
<evidence type="ECO:0000313" key="8">
    <source>
        <dbReference type="EMBL" id="MCA9379217.1"/>
    </source>
</evidence>
<keyword evidence="4" id="KW-0479">Metal-binding</keyword>
<comment type="caution">
    <text evidence="8">The sequence shown here is derived from an EMBL/GenBank/DDBJ whole genome shotgun (WGS) entry which is preliminary data.</text>
</comment>
<evidence type="ECO:0000256" key="1">
    <source>
        <dbReference type="ARBA" id="ARBA00001946"/>
    </source>
</evidence>
<dbReference type="EMBL" id="JAGQLI010000112">
    <property type="protein sequence ID" value="MCA9379217.1"/>
    <property type="molecule type" value="Genomic_DNA"/>
</dbReference>
<dbReference type="PROSITE" id="PS00723">
    <property type="entry name" value="POLYPRENYL_SYNTHASE_1"/>
    <property type="match status" value="1"/>
</dbReference>
<dbReference type="InterPro" id="IPR033749">
    <property type="entry name" value="Polyprenyl_synt_CS"/>
</dbReference>
<dbReference type="InterPro" id="IPR000092">
    <property type="entry name" value="Polyprenyl_synt"/>
</dbReference>
<dbReference type="Proteomes" id="UP000760819">
    <property type="component" value="Unassembled WGS sequence"/>
</dbReference>
<gene>
    <name evidence="8" type="ORF">KC640_02205</name>
</gene>
<dbReference type="SFLD" id="SFLDS00005">
    <property type="entry name" value="Isoprenoid_Synthase_Type_I"/>
    <property type="match status" value="1"/>
</dbReference>
<dbReference type="GO" id="GO:0046872">
    <property type="term" value="F:metal ion binding"/>
    <property type="evidence" value="ECO:0007669"/>
    <property type="project" value="UniProtKB-KW"/>
</dbReference>
<protein>
    <submittedName>
        <fullName evidence="8">Polyprenyl synthetase family protein</fullName>
    </submittedName>
</protein>
<reference evidence="8" key="1">
    <citation type="submission" date="2020-04" db="EMBL/GenBank/DDBJ databases">
        <authorList>
            <person name="Zhang T."/>
        </authorList>
    </citation>
    <scope>NUCLEOTIDE SEQUENCE</scope>
    <source>
        <strain evidence="8">HKST-UBA12</strain>
    </source>
</reference>
<evidence type="ECO:0000256" key="2">
    <source>
        <dbReference type="ARBA" id="ARBA00006706"/>
    </source>
</evidence>
<dbReference type="GO" id="GO:0008299">
    <property type="term" value="P:isoprenoid biosynthetic process"/>
    <property type="evidence" value="ECO:0007669"/>
    <property type="project" value="UniProtKB-KW"/>
</dbReference>
<comment type="cofactor">
    <cofactor evidence="1">
        <name>Mg(2+)</name>
        <dbReference type="ChEBI" id="CHEBI:18420"/>
    </cofactor>
</comment>
<evidence type="ECO:0000256" key="4">
    <source>
        <dbReference type="ARBA" id="ARBA00022723"/>
    </source>
</evidence>
<dbReference type="CDD" id="cd00685">
    <property type="entry name" value="Trans_IPPS_HT"/>
    <property type="match status" value="1"/>
</dbReference>
<name>A0A955KYW1_9BACT</name>
<dbReference type="Pfam" id="PF00348">
    <property type="entry name" value="polyprenyl_synt"/>
    <property type="match status" value="1"/>
</dbReference>
<accession>A0A955KYW1</accession>
<evidence type="ECO:0000256" key="3">
    <source>
        <dbReference type="ARBA" id="ARBA00022679"/>
    </source>
</evidence>
<dbReference type="InterPro" id="IPR008949">
    <property type="entry name" value="Isoprenoid_synthase_dom_sf"/>
</dbReference>
<keyword evidence="5" id="KW-0460">Magnesium</keyword>
<keyword evidence="6" id="KW-0414">Isoprene biosynthesis</keyword>
<organism evidence="8 9">
    <name type="scientific">Candidatus Dojkabacteria bacterium</name>
    <dbReference type="NCBI Taxonomy" id="2099670"/>
    <lineage>
        <taxon>Bacteria</taxon>
        <taxon>Candidatus Dojkabacteria</taxon>
    </lineage>
</organism>
<proteinExistence type="inferred from homology"/>
<evidence type="ECO:0000256" key="7">
    <source>
        <dbReference type="RuleBase" id="RU004466"/>
    </source>
</evidence>
<evidence type="ECO:0000256" key="5">
    <source>
        <dbReference type="ARBA" id="ARBA00022842"/>
    </source>
</evidence>
<reference evidence="8" key="2">
    <citation type="journal article" date="2021" name="Microbiome">
        <title>Successional dynamics and alternative stable states in a saline activated sludge microbial community over 9 years.</title>
        <authorList>
            <person name="Wang Y."/>
            <person name="Ye J."/>
            <person name="Ju F."/>
            <person name="Liu L."/>
            <person name="Boyd J.A."/>
            <person name="Deng Y."/>
            <person name="Parks D.H."/>
            <person name="Jiang X."/>
            <person name="Yin X."/>
            <person name="Woodcroft B.J."/>
            <person name="Tyson G.W."/>
            <person name="Hugenholtz P."/>
            <person name="Polz M.F."/>
            <person name="Zhang T."/>
        </authorList>
    </citation>
    <scope>NUCLEOTIDE SEQUENCE</scope>
    <source>
        <strain evidence="8">HKST-UBA12</strain>
    </source>
</reference>
<dbReference type="Gene3D" id="1.10.600.10">
    <property type="entry name" value="Farnesyl Diphosphate Synthase"/>
    <property type="match status" value="1"/>
</dbReference>